<feature type="domain" description="NadR/Ttd14 AAA" evidence="1">
    <location>
        <begin position="5"/>
        <end position="100"/>
    </location>
</feature>
<dbReference type="InterPro" id="IPR027417">
    <property type="entry name" value="P-loop_NTPase"/>
</dbReference>
<dbReference type="Proteomes" id="UP000030428">
    <property type="component" value="Unassembled WGS sequence"/>
</dbReference>
<name>A0A0A6P6E4_9GAMM</name>
<reference evidence="2 3" key="1">
    <citation type="journal article" date="2016" name="Front. Microbiol.">
        <title>Single-Cell (Meta-)Genomics of a Dimorphic Candidatus Thiomargarita nelsonii Reveals Genomic Plasticity.</title>
        <authorList>
            <person name="Flood B.E."/>
            <person name="Fliss P."/>
            <person name="Jones D.S."/>
            <person name="Dick G.J."/>
            <person name="Jain S."/>
            <person name="Kaster A.K."/>
            <person name="Winkel M."/>
            <person name="Mussmann M."/>
            <person name="Bailey J."/>
        </authorList>
    </citation>
    <scope>NUCLEOTIDE SEQUENCE [LARGE SCALE GENOMIC DNA]</scope>
    <source>
        <strain evidence="2">Hydrate Ridge</strain>
    </source>
</reference>
<dbReference type="AlphaFoldDB" id="A0A0A6P6E4"/>
<evidence type="ECO:0000313" key="2">
    <source>
        <dbReference type="EMBL" id="KHD05982.1"/>
    </source>
</evidence>
<protein>
    <submittedName>
        <fullName evidence="2">ATPase AAA</fullName>
    </submittedName>
</protein>
<gene>
    <name evidence="2" type="ORF">PN36_04745</name>
</gene>
<accession>A0A0A6P6E4</accession>
<evidence type="ECO:0000259" key="1">
    <source>
        <dbReference type="Pfam" id="PF13521"/>
    </source>
</evidence>
<keyword evidence="3" id="KW-1185">Reference proteome</keyword>
<dbReference type="EMBL" id="JSZA02000013">
    <property type="protein sequence ID" value="KHD05982.1"/>
    <property type="molecule type" value="Genomic_DNA"/>
</dbReference>
<comment type="caution">
    <text evidence="2">The sequence shown here is derived from an EMBL/GenBank/DDBJ whole genome shotgun (WGS) entry which is preliminary data.</text>
</comment>
<proteinExistence type="predicted"/>
<dbReference type="Pfam" id="PF13521">
    <property type="entry name" value="AAA_28"/>
    <property type="match status" value="1"/>
</dbReference>
<dbReference type="Gene3D" id="3.40.50.300">
    <property type="entry name" value="P-loop containing nucleotide triphosphate hydrolases"/>
    <property type="match status" value="1"/>
</dbReference>
<evidence type="ECO:0000313" key="3">
    <source>
        <dbReference type="Proteomes" id="UP000030428"/>
    </source>
</evidence>
<sequence>MTHQRIGICGSHRTGKTTLADFISKQMGIPFVKTSTSAVFKQHGLHPSQSLDFKTRLWIQHRINEAALDAWGDPKASFVTDRTPIDFMAYTLADIQGSTQVDFAELEAYLVQCFEVCNQIFTRLVVVQPAIPLVYEEGKAALNRAYMEHLNIIIQGLCSDERLKCPSKVIKRNIISLRARYAWNE</sequence>
<dbReference type="InterPro" id="IPR038727">
    <property type="entry name" value="NadR/Ttd14_AAA_dom"/>
</dbReference>
<dbReference type="SUPFAM" id="SSF52540">
    <property type="entry name" value="P-loop containing nucleoside triphosphate hydrolases"/>
    <property type="match status" value="1"/>
</dbReference>
<organism evidence="2 3">
    <name type="scientific">Candidatus Thiomargarita nelsonii</name>
    <dbReference type="NCBI Taxonomy" id="1003181"/>
    <lineage>
        <taxon>Bacteria</taxon>
        <taxon>Pseudomonadati</taxon>
        <taxon>Pseudomonadota</taxon>
        <taxon>Gammaproteobacteria</taxon>
        <taxon>Thiotrichales</taxon>
        <taxon>Thiotrichaceae</taxon>
        <taxon>Thiomargarita</taxon>
    </lineage>
</organism>